<evidence type="ECO:0000313" key="1">
    <source>
        <dbReference type="EMBL" id="MCF1716248.1"/>
    </source>
</evidence>
<dbReference type="EMBL" id="JAKEVY010000004">
    <property type="protein sequence ID" value="MCF1716248.1"/>
    <property type="molecule type" value="Genomic_DNA"/>
</dbReference>
<sequence length="139" mass="16181">MKYCLFFGLLITFLSCTEKKNAIGDSLFPQMAAVDSIQVLFYDKEDEDRFFTYLVNSDPSKIKALINDLRYDTIAPVSCTRQGKIYCFIDGAIYNTVYFNLDCQVPHFRYIKNARLYHFPMSASNRQQLQTWKKEAIAP</sequence>
<dbReference type="PROSITE" id="PS51257">
    <property type="entry name" value="PROKAR_LIPOPROTEIN"/>
    <property type="match status" value="1"/>
</dbReference>
<protein>
    <recommendedName>
        <fullName evidence="3">Lipoprotein</fullName>
    </recommendedName>
</protein>
<accession>A0ABS9BKN2</accession>
<keyword evidence="2" id="KW-1185">Reference proteome</keyword>
<evidence type="ECO:0008006" key="3">
    <source>
        <dbReference type="Google" id="ProtNLM"/>
    </source>
</evidence>
<dbReference type="Proteomes" id="UP001200145">
    <property type="component" value="Unassembled WGS sequence"/>
</dbReference>
<reference evidence="1 2" key="1">
    <citation type="submission" date="2022-01" db="EMBL/GenBank/DDBJ databases">
        <title>Flavihumibacter sp. nov., isolated from sediment of a river.</title>
        <authorList>
            <person name="Liu H."/>
        </authorList>
    </citation>
    <scope>NUCLEOTIDE SEQUENCE [LARGE SCALE GENOMIC DNA]</scope>
    <source>
        <strain evidence="1 2">RY-1</strain>
    </source>
</reference>
<evidence type="ECO:0000313" key="2">
    <source>
        <dbReference type="Proteomes" id="UP001200145"/>
    </source>
</evidence>
<comment type="caution">
    <text evidence="1">The sequence shown here is derived from an EMBL/GenBank/DDBJ whole genome shotgun (WGS) entry which is preliminary data.</text>
</comment>
<organism evidence="1 2">
    <name type="scientific">Flavihumibacter fluminis</name>
    <dbReference type="NCBI Taxonomy" id="2909236"/>
    <lineage>
        <taxon>Bacteria</taxon>
        <taxon>Pseudomonadati</taxon>
        <taxon>Bacteroidota</taxon>
        <taxon>Chitinophagia</taxon>
        <taxon>Chitinophagales</taxon>
        <taxon>Chitinophagaceae</taxon>
        <taxon>Flavihumibacter</taxon>
    </lineage>
</organism>
<proteinExistence type="predicted"/>
<dbReference type="RefSeq" id="WP_234867271.1">
    <property type="nucleotide sequence ID" value="NZ_JAKEVY010000004.1"/>
</dbReference>
<name>A0ABS9BKN2_9BACT</name>
<gene>
    <name evidence="1" type="ORF">L0U88_16520</name>
</gene>